<dbReference type="RefSeq" id="WP_190892222.1">
    <property type="nucleotide sequence ID" value="NZ_JACWZY010000044.1"/>
</dbReference>
<evidence type="ECO:0000313" key="2">
    <source>
        <dbReference type="EMBL" id="MBD2705101.1"/>
    </source>
</evidence>
<comment type="caution">
    <text evidence="2">The sequence shown here is derived from an EMBL/GenBank/DDBJ whole genome shotgun (WGS) entry which is preliminary data.</text>
</comment>
<keyword evidence="3" id="KW-1185">Reference proteome</keyword>
<reference evidence="2" key="1">
    <citation type="submission" date="2020-09" db="EMBL/GenBank/DDBJ databases">
        <authorList>
            <person name="Kim M.K."/>
        </authorList>
    </citation>
    <scope>NUCLEOTIDE SEQUENCE</scope>
    <source>
        <strain evidence="2">BT702</strain>
    </source>
</reference>
<accession>A0A927AVE1</accession>
<dbReference type="AlphaFoldDB" id="A0A927AVE1"/>
<feature type="region of interest" description="Disordered" evidence="1">
    <location>
        <begin position="29"/>
        <end position="48"/>
    </location>
</feature>
<organism evidence="2 3">
    <name type="scientific">Spirosoma profusum</name>
    <dbReference type="NCBI Taxonomy" id="2771354"/>
    <lineage>
        <taxon>Bacteria</taxon>
        <taxon>Pseudomonadati</taxon>
        <taxon>Bacteroidota</taxon>
        <taxon>Cytophagia</taxon>
        <taxon>Cytophagales</taxon>
        <taxon>Cytophagaceae</taxon>
        <taxon>Spirosoma</taxon>
    </lineage>
</organism>
<name>A0A927AVE1_9BACT</name>
<evidence type="ECO:0000256" key="1">
    <source>
        <dbReference type="SAM" id="MobiDB-lite"/>
    </source>
</evidence>
<dbReference type="EMBL" id="JACWZY010000044">
    <property type="protein sequence ID" value="MBD2705101.1"/>
    <property type="molecule type" value="Genomic_DNA"/>
</dbReference>
<protein>
    <submittedName>
        <fullName evidence="2">Uncharacterized protein</fullName>
    </submittedName>
</protein>
<evidence type="ECO:0000313" key="3">
    <source>
        <dbReference type="Proteomes" id="UP000598820"/>
    </source>
</evidence>
<sequence length="65" mass="7189">MLHFDTDDLHDVFVYAMIDDYFKTCNHATPTGAAANGQPPKLTDAEPGRRSGIVCLHNWLSGLRS</sequence>
<dbReference type="Proteomes" id="UP000598820">
    <property type="component" value="Unassembled WGS sequence"/>
</dbReference>
<gene>
    <name evidence="2" type="ORF">IC229_31040</name>
</gene>
<proteinExistence type="predicted"/>